<name>A0A9X4KJM3_9BACL</name>
<evidence type="ECO:0000256" key="7">
    <source>
        <dbReference type="ARBA" id="ARBA00023012"/>
    </source>
</evidence>
<dbReference type="GO" id="GO:0000160">
    <property type="term" value="P:phosphorelay signal transduction system"/>
    <property type="evidence" value="ECO:0007669"/>
    <property type="project" value="UniProtKB-KW"/>
</dbReference>
<keyword evidence="10" id="KW-1185">Reference proteome</keyword>
<evidence type="ECO:0000256" key="6">
    <source>
        <dbReference type="ARBA" id="ARBA00022840"/>
    </source>
</evidence>
<evidence type="ECO:0000256" key="3">
    <source>
        <dbReference type="ARBA" id="ARBA00022679"/>
    </source>
</evidence>
<keyword evidence="7" id="KW-0902">Two-component regulatory system</keyword>
<evidence type="ECO:0000259" key="8">
    <source>
        <dbReference type="PROSITE" id="PS50109"/>
    </source>
</evidence>
<comment type="caution">
    <text evidence="9">The sequence shown here is derived from an EMBL/GenBank/DDBJ whole genome shotgun (WGS) entry which is preliminary data.</text>
</comment>
<evidence type="ECO:0000256" key="5">
    <source>
        <dbReference type="ARBA" id="ARBA00022777"/>
    </source>
</evidence>
<proteinExistence type="predicted"/>
<evidence type="ECO:0000256" key="4">
    <source>
        <dbReference type="ARBA" id="ARBA00022741"/>
    </source>
</evidence>
<accession>A0A9X4KJM3</accession>
<dbReference type="AlphaFoldDB" id="A0A9X4KJM3"/>
<dbReference type="Gene3D" id="3.30.565.10">
    <property type="entry name" value="Histidine kinase-like ATPase, C-terminal domain"/>
    <property type="match status" value="1"/>
</dbReference>
<dbReference type="GO" id="GO:0004673">
    <property type="term" value="F:protein histidine kinase activity"/>
    <property type="evidence" value="ECO:0007669"/>
    <property type="project" value="UniProtKB-EC"/>
</dbReference>
<comment type="catalytic activity">
    <reaction evidence="1">
        <text>ATP + protein L-histidine = ADP + protein N-phospho-L-histidine.</text>
        <dbReference type="EC" id="2.7.13.3"/>
    </reaction>
</comment>
<dbReference type="Pfam" id="PF02518">
    <property type="entry name" value="HATPase_c"/>
    <property type="match status" value="1"/>
</dbReference>
<dbReference type="GO" id="GO:0005524">
    <property type="term" value="F:ATP binding"/>
    <property type="evidence" value="ECO:0007669"/>
    <property type="project" value="UniProtKB-KW"/>
</dbReference>
<keyword evidence="3" id="KW-0808">Transferase</keyword>
<keyword evidence="6 9" id="KW-0067">ATP-binding</keyword>
<dbReference type="EMBL" id="JAPDHZ010000004">
    <property type="protein sequence ID" value="MDG0793437.1"/>
    <property type="molecule type" value="Genomic_DNA"/>
</dbReference>
<evidence type="ECO:0000256" key="2">
    <source>
        <dbReference type="ARBA" id="ARBA00012438"/>
    </source>
</evidence>
<dbReference type="PANTHER" id="PTHR43047:SF64">
    <property type="entry name" value="HISTIDINE KINASE CONTAINING CHEY-HOMOLOGOUS RECEIVER DOMAIN AND PAS DOMAIN-RELATED"/>
    <property type="match status" value="1"/>
</dbReference>
<keyword evidence="5" id="KW-0418">Kinase</keyword>
<dbReference type="SUPFAM" id="SSF55874">
    <property type="entry name" value="ATPase domain of HSP90 chaperone/DNA topoisomerase II/histidine kinase"/>
    <property type="match status" value="1"/>
</dbReference>
<dbReference type="Proteomes" id="UP001153387">
    <property type="component" value="Unassembled WGS sequence"/>
</dbReference>
<keyword evidence="4" id="KW-0547">Nucleotide-binding</keyword>
<dbReference type="PROSITE" id="PS50109">
    <property type="entry name" value="HIS_KIN"/>
    <property type="match status" value="1"/>
</dbReference>
<dbReference type="InterPro" id="IPR036890">
    <property type="entry name" value="HATPase_C_sf"/>
</dbReference>
<sequence>MREKRLAYTVAVEPDVPKLLRGDRNRLQQILINLIGNAVKFTEKGGIGIRVGLLEETDDRIALEFVVKDTGIGIPASEIDRLFLPFSQADVSTPPQVRRQRIRAVDLQNVVRAHGRKHPRRTVRRTRHGFRFFGAGRQARFKGLVETNAAESIVVPRRNDALTFAPD</sequence>
<dbReference type="EC" id="2.7.13.3" evidence="2"/>
<evidence type="ECO:0000313" key="10">
    <source>
        <dbReference type="Proteomes" id="UP001153387"/>
    </source>
</evidence>
<feature type="domain" description="Histidine kinase" evidence="8">
    <location>
        <begin position="1"/>
        <end position="90"/>
    </location>
</feature>
<reference evidence="9 10" key="1">
    <citation type="submission" date="2022-10" db="EMBL/GenBank/DDBJ databases">
        <title>Comparative genomic analysis of Cohnella hashimotonis sp. nov., isolated from the International Space Station.</title>
        <authorList>
            <person name="Simpson A."/>
            <person name="Venkateswaran K."/>
        </authorList>
    </citation>
    <scope>NUCLEOTIDE SEQUENCE [LARGE SCALE GENOMIC DNA]</scope>
    <source>
        <strain evidence="9 10">DSM 18997</strain>
    </source>
</reference>
<dbReference type="SMART" id="SM00387">
    <property type="entry name" value="HATPase_c"/>
    <property type="match status" value="1"/>
</dbReference>
<dbReference type="InterPro" id="IPR003594">
    <property type="entry name" value="HATPase_dom"/>
</dbReference>
<gene>
    <name evidence="9" type="ORF">OMP38_23300</name>
</gene>
<evidence type="ECO:0000313" key="9">
    <source>
        <dbReference type="EMBL" id="MDG0793437.1"/>
    </source>
</evidence>
<organism evidence="9 10">
    <name type="scientific">Cohnella ginsengisoli</name>
    <dbReference type="NCBI Taxonomy" id="425004"/>
    <lineage>
        <taxon>Bacteria</taxon>
        <taxon>Bacillati</taxon>
        <taxon>Bacillota</taxon>
        <taxon>Bacilli</taxon>
        <taxon>Bacillales</taxon>
        <taxon>Paenibacillaceae</taxon>
        <taxon>Cohnella</taxon>
    </lineage>
</organism>
<protein>
    <recommendedName>
        <fullName evidence="2">histidine kinase</fullName>
        <ecNumber evidence="2">2.7.13.3</ecNumber>
    </recommendedName>
</protein>
<dbReference type="PANTHER" id="PTHR43047">
    <property type="entry name" value="TWO-COMPONENT HISTIDINE PROTEIN KINASE"/>
    <property type="match status" value="1"/>
</dbReference>
<dbReference type="InterPro" id="IPR005467">
    <property type="entry name" value="His_kinase_dom"/>
</dbReference>
<evidence type="ECO:0000256" key="1">
    <source>
        <dbReference type="ARBA" id="ARBA00000085"/>
    </source>
</evidence>